<organism evidence="6">
    <name type="scientific">freshwater metagenome</name>
    <dbReference type="NCBI Taxonomy" id="449393"/>
    <lineage>
        <taxon>unclassified sequences</taxon>
        <taxon>metagenomes</taxon>
        <taxon>ecological metagenomes</taxon>
    </lineage>
</organism>
<dbReference type="InterPro" id="IPR029062">
    <property type="entry name" value="Class_I_gatase-like"/>
</dbReference>
<evidence type="ECO:0000313" key="6">
    <source>
        <dbReference type="EMBL" id="CAB5069390.1"/>
    </source>
</evidence>
<feature type="compositionally biased region" description="Low complexity" evidence="3">
    <location>
        <begin position="421"/>
        <end position="442"/>
    </location>
</feature>
<reference evidence="6" key="1">
    <citation type="submission" date="2020-05" db="EMBL/GenBank/DDBJ databases">
        <authorList>
            <person name="Chiriac C."/>
            <person name="Salcher M."/>
            <person name="Ghai R."/>
            <person name="Kavagutti S V."/>
        </authorList>
    </citation>
    <scope>NUCLEOTIDE SEQUENCE</scope>
</reference>
<evidence type="ECO:0000256" key="2">
    <source>
        <dbReference type="ARBA" id="ARBA00022801"/>
    </source>
</evidence>
<feature type="region of interest" description="Disordered" evidence="3">
    <location>
        <begin position="414"/>
        <end position="442"/>
    </location>
</feature>
<gene>
    <name evidence="6" type="ORF">UFOPK4354_02049</name>
</gene>
<dbReference type="Pfam" id="PF01965">
    <property type="entry name" value="DJ-1_PfpI"/>
    <property type="match status" value="1"/>
</dbReference>
<dbReference type="GO" id="GO:0004065">
    <property type="term" value="F:arylsulfatase activity"/>
    <property type="evidence" value="ECO:0007669"/>
    <property type="project" value="TreeGrafter"/>
</dbReference>
<feature type="domain" description="DJ-1/PfpI" evidence="5">
    <location>
        <begin position="662"/>
        <end position="866"/>
    </location>
</feature>
<proteinExistence type="inferred from homology"/>
<evidence type="ECO:0000256" key="3">
    <source>
        <dbReference type="SAM" id="MobiDB-lite"/>
    </source>
</evidence>
<dbReference type="AlphaFoldDB" id="A0A6J7UTH9"/>
<dbReference type="PANTHER" id="PTHR42693:SF53">
    <property type="entry name" value="ENDO-4-O-SULFATASE"/>
    <property type="match status" value="1"/>
</dbReference>
<dbReference type="CDD" id="cd03141">
    <property type="entry name" value="GATase1_Hsp31_like"/>
    <property type="match status" value="1"/>
</dbReference>
<evidence type="ECO:0000259" key="4">
    <source>
        <dbReference type="Pfam" id="PF00884"/>
    </source>
</evidence>
<evidence type="ECO:0000259" key="5">
    <source>
        <dbReference type="Pfam" id="PF01965"/>
    </source>
</evidence>
<dbReference type="SUPFAM" id="SSF53649">
    <property type="entry name" value="Alkaline phosphatase-like"/>
    <property type="match status" value="1"/>
</dbReference>
<dbReference type="Gene3D" id="3.40.720.10">
    <property type="entry name" value="Alkaline Phosphatase, subunit A"/>
    <property type="match status" value="1"/>
</dbReference>
<dbReference type="InterPro" id="IPR050738">
    <property type="entry name" value="Sulfatase"/>
</dbReference>
<protein>
    <submittedName>
        <fullName evidence="6">Unannotated protein</fullName>
    </submittedName>
</protein>
<dbReference type="Pfam" id="PF00884">
    <property type="entry name" value="Sulfatase"/>
    <property type="match status" value="1"/>
</dbReference>
<feature type="domain" description="Sulfatase N-terminal" evidence="4">
    <location>
        <begin position="7"/>
        <end position="392"/>
    </location>
</feature>
<dbReference type="EMBL" id="CAFBQW010000342">
    <property type="protein sequence ID" value="CAB5069390.1"/>
    <property type="molecule type" value="Genomic_DNA"/>
</dbReference>
<dbReference type="SUPFAM" id="SSF52317">
    <property type="entry name" value="Class I glutamine amidotransferase-like"/>
    <property type="match status" value="1"/>
</dbReference>
<dbReference type="InterPro" id="IPR000917">
    <property type="entry name" value="Sulfatase_N"/>
</dbReference>
<dbReference type="InterPro" id="IPR017850">
    <property type="entry name" value="Alkaline_phosphatase_core_sf"/>
</dbReference>
<keyword evidence="2" id="KW-0378">Hydrolase</keyword>
<dbReference type="Gene3D" id="3.40.50.880">
    <property type="match status" value="1"/>
</dbReference>
<comment type="similarity">
    <text evidence="1">Belongs to the sulfatase family.</text>
</comment>
<name>A0A6J7UTH9_9ZZZZ</name>
<dbReference type="PANTHER" id="PTHR42693">
    <property type="entry name" value="ARYLSULFATASE FAMILY MEMBER"/>
    <property type="match status" value="1"/>
</dbReference>
<evidence type="ECO:0000256" key="1">
    <source>
        <dbReference type="ARBA" id="ARBA00008779"/>
    </source>
</evidence>
<accession>A0A6J7UTH9</accession>
<sequence length="883" mass="96139">MSLANTPDVVIILTDEERAIPPYESEQVKQWRRNTLTGREWFDDNGVSFDRHYTGSLACVPSRPTLFTGQYPDVHGVTQTDGLAKLAGDSRMRWLKPGEVPTLGHWFRAAGYDTHYDGKWHISHEDLMDPLTGKAVATNTKEGEILPAAVRAYVDADQLDKFGFSGWVGPEPHGADHANCGLVRDPLIAERVVAWLENRYQRRRAGDLDALRPFLLVASFVNPHDIVLFPAWVRSSPLSESPMDPPHIPEAPTAAEDLQSKPAAQIAYREAYYSAYGPPAAVERIYRSNAQQYRDLYYRLHAEGDGPIDRVRKAVTENGSENAVLVRSSDHGELLGAHGGLHQKWFNLYDEGTRVPFTIVRTGAEATSAARISDTPTSHVDLIPTLLAAAGINQAKISAELALSFTEVHPLPGRDLTPMLSSGTDSASPDSASTDSASTGSAPSHAVYLMTRDNVLEGDSSASGFARRFGIEESARGPLAISVPAYVGANFEGIVTTVTEQECSGGAGQIWKLVRSFDDPTTWTTPGVRQLSASGPGGPTYRTDPLADQWELYNLDADPIEALNRWGDADLALLREHLCARLNEERARCVPKRNNPWPYAERHPNSGPEMKRPPLPARLIRSAIHKLGMHPDDPTPFTGHLQGLRALVVCTNHATLDIGKATGVYSSEMTAPYYAFLDAGMQVDLASPLGGIIPVDPQSLVPVLRCAADDRFLADQELRSKVADSLPIGTLDMSEYDLVFLAGGWGAAFDFGESADLAQKVSEAAAEGLVLGGVCHGPLGLCNASTPEGRPLVEGRRVSAVTDKQVRELGIESTPQHPETELRKRGALFESSTRFRDPFANHWVLDGNLVTGQNQNAGPMVAREMMRLLSLNASTTKPERVQP</sequence>
<dbReference type="InterPro" id="IPR002818">
    <property type="entry name" value="DJ-1/PfpI"/>
</dbReference>